<organism evidence="1 2">
    <name type="scientific">Hepatospora eriocheir</name>
    <dbReference type="NCBI Taxonomy" id="1081669"/>
    <lineage>
        <taxon>Eukaryota</taxon>
        <taxon>Fungi</taxon>
        <taxon>Fungi incertae sedis</taxon>
        <taxon>Microsporidia</taxon>
        <taxon>Hepatosporidae</taxon>
        <taxon>Hepatospora</taxon>
    </lineage>
</organism>
<reference evidence="1 2" key="1">
    <citation type="journal article" date="2017" name="Environ. Microbiol.">
        <title>Decay of the glycolytic pathway and adaptation to intranuclear parasitism within Enterocytozoonidae microsporidia.</title>
        <authorList>
            <person name="Wiredu Boakye D."/>
            <person name="Jaroenlak P."/>
            <person name="Prachumwat A."/>
            <person name="Williams T.A."/>
            <person name="Bateman K.S."/>
            <person name="Itsathitphaisarn O."/>
            <person name="Sritunyalucksana K."/>
            <person name="Paszkiewicz K.H."/>
            <person name="Moore K.A."/>
            <person name="Stentiford G.D."/>
            <person name="Williams B.A."/>
        </authorList>
    </citation>
    <scope>NUCLEOTIDE SEQUENCE [LARGE SCALE GENOMIC DNA]</scope>
    <source>
        <strain evidence="2">canceri</strain>
    </source>
</reference>
<dbReference type="Proteomes" id="UP000192501">
    <property type="component" value="Unassembled WGS sequence"/>
</dbReference>
<dbReference type="EMBL" id="LTAI01000027">
    <property type="protein sequence ID" value="ORE00383.1"/>
    <property type="molecule type" value="Genomic_DNA"/>
</dbReference>
<dbReference type="VEuPathDB" id="MicrosporidiaDB:A0H76_1237"/>
<evidence type="ECO:0000313" key="1">
    <source>
        <dbReference type="EMBL" id="ORE00383.1"/>
    </source>
</evidence>
<dbReference type="VEuPathDB" id="MicrosporidiaDB:HERIO_1163"/>
<comment type="caution">
    <text evidence="1">The sequence shown here is derived from an EMBL/GenBank/DDBJ whole genome shotgun (WGS) entry which is preliminary data.</text>
</comment>
<name>A0A1X0QKU0_9MICR</name>
<proteinExistence type="predicted"/>
<dbReference type="AlphaFoldDB" id="A0A1X0QKU0"/>
<sequence length="363" mass="42505">MNIFARSKERNNHNDKQNDNIIGIKDIIPIDIALLISNYESRLRDMFFPDKNDGVYLNLFSHLKTAATTSLDDNCVVVFKDLFEFKFIKNLENVQIDEIIFCRIEKFTFNNIITPYHKSCSIMSPLINPKCIFIECLTLKTCLISFLNLIKLIRICKPTELRLQDVKFDGNLSNLKEFIKVINYTKINSLTIKNTSFTKDNLKEIIRNCKLINVEFQIDADLFKLFILNSGYINSLFYADCSFTDIDNIDTSTIQQVIVSNARSFDFLVKFPRCQFLEISQCCFGPNDNDLIEKMELVRLKFSNVKFLSASVFYQIIMTHYKTLRYLEFIETILPFDAEEYCYQNLIDCKVILSNMMFYIGRK</sequence>
<accession>A0A1X0QKU0</accession>
<evidence type="ECO:0000313" key="2">
    <source>
        <dbReference type="Proteomes" id="UP000192501"/>
    </source>
</evidence>
<protein>
    <submittedName>
        <fullName evidence="1">Uncharacterized protein</fullName>
    </submittedName>
</protein>
<gene>
    <name evidence="1" type="ORF">A0H76_1237</name>
</gene>